<keyword evidence="2" id="KW-1185">Reference proteome</keyword>
<dbReference type="EMBL" id="JAUIZM010000004">
    <property type="protein sequence ID" value="KAK1388217.1"/>
    <property type="molecule type" value="Genomic_DNA"/>
</dbReference>
<dbReference type="AlphaFoldDB" id="A0AAD8MXC6"/>
<accession>A0AAD8MXC6</accession>
<organism evidence="1 2">
    <name type="scientific">Heracleum sosnowskyi</name>
    <dbReference type="NCBI Taxonomy" id="360622"/>
    <lineage>
        <taxon>Eukaryota</taxon>
        <taxon>Viridiplantae</taxon>
        <taxon>Streptophyta</taxon>
        <taxon>Embryophyta</taxon>
        <taxon>Tracheophyta</taxon>
        <taxon>Spermatophyta</taxon>
        <taxon>Magnoliopsida</taxon>
        <taxon>eudicotyledons</taxon>
        <taxon>Gunneridae</taxon>
        <taxon>Pentapetalae</taxon>
        <taxon>asterids</taxon>
        <taxon>campanulids</taxon>
        <taxon>Apiales</taxon>
        <taxon>Apiaceae</taxon>
        <taxon>Apioideae</taxon>
        <taxon>apioid superclade</taxon>
        <taxon>Tordylieae</taxon>
        <taxon>Tordyliinae</taxon>
        <taxon>Heracleum</taxon>
    </lineage>
</organism>
<proteinExistence type="predicted"/>
<comment type="caution">
    <text evidence="1">The sequence shown here is derived from an EMBL/GenBank/DDBJ whole genome shotgun (WGS) entry which is preliminary data.</text>
</comment>
<dbReference type="Proteomes" id="UP001237642">
    <property type="component" value="Unassembled WGS sequence"/>
</dbReference>
<dbReference type="PANTHER" id="PTHR47270">
    <property type="entry name" value="PROTEIN MLP1-LIKE"/>
    <property type="match status" value="1"/>
</dbReference>
<gene>
    <name evidence="1" type="ORF">POM88_016395</name>
</gene>
<evidence type="ECO:0000313" key="1">
    <source>
        <dbReference type="EMBL" id="KAK1388217.1"/>
    </source>
</evidence>
<evidence type="ECO:0000313" key="2">
    <source>
        <dbReference type="Proteomes" id="UP001237642"/>
    </source>
</evidence>
<reference evidence="1" key="2">
    <citation type="submission" date="2023-05" db="EMBL/GenBank/DDBJ databases">
        <authorList>
            <person name="Schelkunov M.I."/>
        </authorList>
    </citation>
    <scope>NUCLEOTIDE SEQUENCE</scope>
    <source>
        <strain evidence="1">Hsosn_3</strain>
        <tissue evidence="1">Leaf</tissue>
    </source>
</reference>
<name>A0AAD8MXC6_9APIA</name>
<reference evidence="1" key="1">
    <citation type="submission" date="2023-02" db="EMBL/GenBank/DDBJ databases">
        <title>Genome of toxic invasive species Heracleum sosnowskyi carries increased number of genes despite the absence of recent whole-genome duplications.</title>
        <authorList>
            <person name="Schelkunov M."/>
            <person name="Shtratnikova V."/>
            <person name="Makarenko M."/>
            <person name="Klepikova A."/>
            <person name="Omelchenko D."/>
            <person name="Novikova G."/>
            <person name="Obukhova E."/>
            <person name="Bogdanov V."/>
            <person name="Penin A."/>
            <person name="Logacheva M."/>
        </authorList>
    </citation>
    <scope>NUCLEOTIDE SEQUENCE</scope>
    <source>
        <strain evidence="1">Hsosn_3</strain>
        <tissue evidence="1">Leaf</tissue>
    </source>
</reference>
<dbReference type="PANTHER" id="PTHR47270:SF3">
    <property type="entry name" value="HYPOTETICAL PROTEIN"/>
    <property type="match status" value="1"/>
</dbReference>
<protein>
    <submittedName>
        <fullName evidence="1">Uncharacterized protein</fullName>
    </submittedName>
</protein>
<sequence length="178" mass="19880">MQIFLHVPEGWDKLFVSIISVETGKTIAKSNKASIHIGTCQWMETLSESLWNPQDDSSNDLEEILLKLGSASYITTQKCNYGTVLQVLKLVLNTVEAEDNSISNEIEDLKRKYLKDSCQLESDLELLECTGLERAKASPNLDGKANENQMSSLCANQSSQFKVLAILFSFCPLFIHSN</sequence>